<dbReference type="EMBL" id="SKFH01000034">
    <property type="protein sequence ID" value="TCZ67477.1"/>
    <property type="molecule type" value="Genomic_DNA"/>
</dbReference>
<evidence type="ECO:0008006" key="4">
    <source>
        <dbReference type="Google" id="ProtNLM"/>
    </source>
</evidence>
<dbReference type="Pfam" id="PF12730">
    <property type="entry name" value="ABC2_membrane_4"/>
    <property type="match status" value="1"/>
</dbReference>
<feature type="transmembrane region" description="Helical" evidence="1">
    <location>
        <begin position="229"/>
        <end position="248"/>
    </location>
</feature>
<name>A0A4R4DVM6_9BACT</name>
<evidence type="ECO:0000313" key="2">
    <source>
        <dbReference type="EMBL" id="TCZ67477.1"/>
    </source>
</evidence>
<accession>A0A4R4DVM6</accession>
<organism evidence="2 3">
    <name type="scientific">Flaviaesturariibacter aridisoli</name>
    <dbReference type="NCBI Taxonomy" id="2545761"/>
    <lineage>
        <taxon>Bacteria</taxon>
        <taxon>Pseudomonadati</taxon>
        <taxon>Bacteroidota</taxon>
        <taxon>Chitinophagia</taxon>
        <taxon>Chitinophagales</taxon>
        <taxon>Chitinophagaceae</taxon>
        <taxon>Flaviaestuariibacter</taxon>
    </lineage>
</organism>
<feature type="transmembrane region" description="Helical" evidence="1">
    <location>
        <begin position="20"/>
        <end position="43"/>
    </location>
</feature>
<feature type="transmembrane region" description="Helical" evidence="1">
    <location>
        <begin position="114"/>
        <end position="136"/>
    </location>
</feature>
<dbReference type="Proteomes" id="UP000295164">
    <property type="component" value="Unassembled WGS sequence"/>
</dbReference>
<sequence length="255" mass="28688">MKLLTALRAETLKTKRTASFYFTLAGAAPVPLIFLLNVLTGGGDVDAVHKGSLNAVYDLGMERAGLVFFPLFVILICTLLPQIEYRNNTWKQVFAAPQTKGAVFLAKFLNINRLLLLFLAANLVYLSVVIVVMHLNDPSRHLLSQPFDAMKLLTDSANAYVTMLALCAFQFWLGLRFRNFIVPIAIGLTLWITGMMLTLEFKSSLVDFFPYCFQVFPYLAKLQPKLDQAAWMSAAYALLFLALGFLDFRRRRLTA</sequence>
<feature type="transmembrane region" description="Helical" evidence="1">
    <location>
        <begin position="156"/>
        <end position="173"/>
    </location>
</feature>
<feature type="transmembrane region" description="Helical" evidence="1">
    <location>
        <begin position="63"/>
        <end position="81"/>
    </location>
</feature>
<dbReference type="AlphaFoldDB" id="A0A4R4DVM6"/>
<gene>
    <name evidence="2" type="ORF">E0486_15470</name>
</gene>
<evidence type="ECO:0000313" key="3">
    <source>
        <dbReference type="Proteomes" id="UP000295164"/>
    </source>
</evidence>
<keyword evidence="1" id="KW-1133">Transmembrane helix</keyword>
<keyword evidence="1" id="KW-0812">Transmembrane</keyword>
<keyword evidence="3" id="KW-1185">Reference proteome</keyword>
<proteinExistence type="predicted"/>
<dbReference type="RefSeq" id="WP_131853404.1">
    <property type="nucleotide sequence ID" value="NZ_SKFH01000034.1"/>
</dbReference>
<comment type="caution">
    <text evidence="2">The sequence shown here is derived from an EMBL/GenBank/DDBJ whole genome shotgun (WGS) entry which is preliminary data.</text>
</comment>
<feature type="transmembrane region" description="Helical" evidence="1">
    <location>
        <begin position="180"/>
        <end position="199"/>
    </location>
</feature>
<dbReference type="CDD" id="cd21809">
    <property type="entry name" value="ABC-2_lan_permease-like"/>
    <property type="match status" value="1"/>
</dbReference>
<dbReference type="OrthoDB" id="5946463at2"/>
<keyword evidence="1" id="KW-0472">Membrane</keyword>
<reference evidence="2 3" key="1">
    <citation type="submission" date="2019-03" db="EMBL/GenBank/DDBJ databases">
        <authorList>
            <person name="Kim M.K.M."/>
        </authorList>
    </citation>
    <scope>NUCLEOTIDE SEQUENCE [LARGE SCALE GENOMIC DNA]</scope>
    <source>
        <strain evidence="2 3">17J68-15</strain>
    </source>
</reference>
<evidence type="ECO:0000256" key="1">
    <source>
        <dbReference type="SAM" id="Phobius"/>
    </source>
</evidence>
<protein>
    <recommendedName>
        <fullName evidence="4">ABC transporter permease</fullName>
    </recommendedName>
</protein>